<dbReference type="InterPro" id="IPR013830">
    <property type="entry name" value="SGNH_hydro"/>
</dbReference>
<evidence type="ECO:0000313" key="5">
    <source>
        <dbReference type="EMBL" id="ACO33878.1"/>
    </source>
</evidence>
<dbReference type="GO" id="GO:0016788">
    <property type="term" value="F:hydrolase activity, acting on ester bonds"/>
    <property type="evidence" value="ECO:0007669"/>
    <property type="project" value="UniProtKB-ARBA"/>
</dbReference>
<dbReference type="PANTHER" id="PTHR43695">
    <property type="entry name" value="PUTATIVE (AFU_ORTHOLOGUE AFUA_2G17250)-RELATED"/>
    <property type="match status" value="1"/>
</dbReference>
<gene>
    <name evidence="5" type="primary">rha1</name>
    <name evidence="5" type="ordered locus">ACP_0560</name>
</gene>
<dbReference type="InParanoid" id="C1F156"/>
<protein>
    <submittedName>
        <fullName evidence="5">Rhamnogalacturonan acetylesterase</fullName>
        <ecNumber evidence="5">3.1.1.-</ecNumber>
    </submittedName>
</protein>
<dbReference type="PANTHER" id="PTHR43695:SF1">
    <property type="entry name" value="RHAMNOGALACTURONAN ACETYLESTERASE"/>
    <property type="match status" value="1"/>
</dbReference>
<evidence type="ECO:0000256" key="1">
    <source>
        <dbReference type="ARBA" id="ARBA00008668"/>
    </source>
</evidence>
<dbReference type="EMBL" id="CP001472">
    <property type="protein sequence ID" value="ACO33878.1"/>
    <property type="molecule type" value="Genomic_DNA"/>
</dbReference>
<proteinExistence type="inferred from homology"/>
<dbReference type="EC" id="3.1.1.-" evidence="5"/>
<accession>C1F156</accession>
<dbReference type="AlphaFoldDB" id="C1F156"/>
<reference evidence="5 6" key="1">
    <citation type="journal article" date="2009" name="Appl. Environ. Microbiol.">
        <title>Three genomes from the phylum Acidobacteria provide insight into the lifestyles of these microorganisms in soils.</title>
        <authorList>
            <person name="Ward N.L."/>
            <person name="Challacombe J.F."/>
            <person name="Janssen P.H."/>
            <person name="Henrissat B."/>
            <person name="Coutinho P.M."/>
            <person name="Wu M."/>
            <person name="Xie G."/>
            <person name="Haft D.H."/>
            <person name="Sait M."/>
            <person name="Badger J."/>
            <person name="Barabote R.D."/>
            <person name="Bradley B."/>
            <person name="Brettin T.S."/>
            <person name="Brinkac L.M."/>
            <person name="Bruce D."/>
            <person name="Creasy T."/>
            <person name="Daugherty S.C."/>
            <person name="Davidsen T.M."/>
            <person name="DeBoy R.T."/>
            <person name="Detter J.C."/>
            <person name="Dodson R.J."/>
            <person name="Durkin A.S."/>
            <person name="Ganapathy A."/>
            <person name="Gwinn-Giglio M."/>
            <person name="Han C.S."/>
            <person name="Khouri H."/>
            <person name="Kiss H."/>
            <person name="Kothari S.P."/>
            <person name="Madupu R."/>
            <person name="Nelson K.E."/>
            <person name="Nelson W.C."/>
            <person name="Paulsen I."/>
            <person name="Penn K."/>
            <person name="Ren Q."/>
            <person name="Rosovitz M.J."/>
            <person name="Selengut J.D."/>
            <person name="Shrivastava S."/>
            <person name="Sullivan S.A."/>
            <person name="Tapia R."/>
            <person name="Thompson L.S."/>
            <person name="Watkins K.L."/>
            <person name="Yang Q."/>
            <person name="Yu C."/>
            <person name="Zafar N."/>
            <person name="Zhou L."/>
            <person name="Kuske C.R."/>
        </authorList>
    </citation>
    <scope>NUCLEOTIDE SEQUENCE [LARGE SCALE GENOMIC DNA]</scope>
    <source>
        <strain evidence="6">ATCC 51196 / DSM 11244 / BCRC 80197 / JCM 7670 / NBRC 15755 / NCIMB 13165 / 161</strain>
    </source>
</reference>
<dbReference type="SUPFAM" id="SSF52266">
    <property type="entry name" value="SGNH hydrolase"/>
    <property type="match status" value="1"/>
</dbReference>
<dbReference type="InterPro" id="IPR037459">
    <property type="entry name" value="RhgT-like"/>
</dbReference>
<evidence type="ECO:0000256" key="2">
    <source>
        <dbReference type="ARBA" id="ARBA00022801"/>
    </source>
</evidence>
<keyword evidence="6" id="KW-1185">Reference proteome</keyword>
<comment type="similarity">
    <text evidence="1">Belongs to the 'GDSL' lipolytic enzyme family.</text>
</comment>
<dbReference type="RefSeq" id="WP_015895747.1">
    <property type="nucleotide sequence ID" value="NC_012483.1"/>
</dbReference>
<dbReference type="HOGENOM" id="CLU_065859_0_1_0"/>
<evidence type="ECO:0000256" key="3">
    <source>
        <dbReference type="SAM" id="MobiDB-lite"/>
    </source>
</evidence>
<dbReference type="eggNOG" id="COG2755">
    <property type="taxonomic scope" value="Bacteria"/>
</dbReference>
<dbReference type="CDD" id="cd01821">
    <property type="entry name" value="Rhamnogalacturan_acetylesterase_like"/>
    <property type="match status" value="1"/>
</dbReference>
<dbReference type="InterPro" id="IPR036514">
    <property type="entry name" value="SGNH_hydro_sf"/>
</dbReference>
<dbReference type="Gene3D" id="3.40.50.1110">
    <property type="entry name" value="SGNH hydrolase"/>
    <property type="match status" value="1"/>
</dbReference>
<dbReference type="STRING" id="240015.ACP_0560"/>
<sequence>MLSRPFLSRTSLYASMVAALILGLAGVSVARAQASQPSIPTLFIVGDSTAHITGNEQKYGAKKRVGWGTPFAAYFDPSKIRVVNAASAGRSSRTFMREGKWAHVLRQVKPGDFVLVQFGHNDPGGVGTGKDRGSLHGTGNETQTVRHPDGSVEIVHTFGWYLRKYVTDTRAKGAIPIILSVTPRNIWTKGKPEEGLGHYRQWAHEVAEQQHVLFVDISRIVSEDYAKLGQQKVATFFPLDHTHTDRQGAGVVARCVVAGLKGLPHHPFQRYLSAKGKSIPVTAPGYR</sequence>
<feature type="region of interest" description="Disordered" evidence="3">
    <location>
        <begin position="125"/>
        <end position="146"/>
    </location>
</feature>
<dbReference type="Proteomes" id="UP000002207">
    <property type="component" value="Chromosome"/>
</dbReference>
<feature type="domain" description="SGNH hydrolase-type esterase" evidence="4">
    <location>
        <begin position="45"/>
        <end position="224"/>
    </location>
</feature>
<evidence type="ECO:0000313" key="6">
    <source>
        <dbReference type="Proteomes" id="UP000002207"/>
    </source>
</evidence>
<evidence type="ECO:0000259" key="4">
    <source>
        <dbReference type="Pfam" id="PF13472"/>
    </source>
</evidence>
<keyword evidence="2 5" id="KW-0378">Hydrolase</keyword>
<dbReference type="Pfam" id="PF13472">
    <property type="entry name" value="Lipase_GDSL_2"/>
    <property type="match status" value="1"/>
</dbReference>
<dbReference type="KEGG" id="aca:ACP_0560"/>
<organism evidence="5 6">
    <name type="scientific">Acidobacterium capsulatum (strain ATCC 51196 / DSM 11244 / BCRC 80197 / JCM 7670 / NBRC 15755 / NCIMB 13165 / 161)</name>
    <dbReference type="NCBI Taxonomy" id="240015"/>
    <lineage>
        <taxon>Bacteria</taxon>
        <taxon>Pseudomonadati</taxon>
        <taxon>Acidobacteriota</taxon>
        <taxon>Terriglobia</taxon>
        <taxon>Terriglobales</taxon>
        <taxon>Acidobacteriaceae</taxon>
        <taxon>Acidobacterium</taxon>
    </lineage>
</organism>
<name>C1F156_ACIC5</name>